<protein>
    <recommendedName>
        <fullName evidence="3">ArpU family transcriptional regulator</fullName>
    </recommendedName>
</protein>
<gene>
    <name evidence="1" type="ORF">BHU61_06685</name>
</gene>
<evidence type="ECO:0008006" key="3">
    <source>
        <dbReference type="Google" id="ProtNLM"/>
    </source>
</evidence>
<dbReference type="EMBL" id="PZJH01000002">
    <property type="protein sequence ID" value="RAK44994.1"/>
    <property type="molecule type" value="Genomic_DNA"/>
</dbReference>
<dbReference type="AlphaFoldDB" id="A0A327ZTZ4"/>
<keyword evidence="2" id="KW-1185">Reference proteome</keyword>
<dbReference type="Proteomes" id="UP000249808">
    <property type="component" value="Unassembled WGS sequence"/>
</dbReference>
<proteinExistence type="predicted"/>
<evidence type="ECO:0000313" key="2">
    <source>
        <dbReference type="Proteomes" id="UP000249808"/>
    </source>
</evidence>
<name>A0A327ZTZ4_9STAP</name>
<accession>A0A327ZTZ4</accession>
<dbReference type="InterPro" id="IPR006524">
    <property type="entry name" value="ArpU-like"/>
</dbReference>
<reference evidence="1 2" key="1">
    <citation type="journal article" date="2018" name="Front. Microbiol.">
        <title>Description and Comparative Genomics of Macrococcus caseolyticus subsp. hominis subsp. nov., Macrococcus goetzii sp. nov., Macrococcus epidermidis sp. nov., and Macrococcus bohemicus sp. nov., Novel Macrococci From Human Clinical Material With Virulence Potential and Suspected Uptake of Foreign DNA by Natural Transformation.</title>
        <authorList>
            <person name="Maslanova I."/>
            <person name="Wertheimer Z."/>
            <person name="Sedlacek I."/>
            <person name="Svec P."/>
            <person name="Indrakova A."/>
            <person name="Kovarovic V."/>
            <person name="Schumann P."/>
            <person name="Sproer C."/>
            <person name="Kralova S."/>
            <person name="Sedo O."/>
            <person name="Kristofova L."/>
            <person name="Vrbovska V."/>
            <person name="Fuzik T."/>
            <person name="Petras P."/>
            <person name="Zdrahal Z."/>
            <person name="Ruzickova V."/>
            <person name="Doskar J."/>
            <person name="Pantucek R."/>
        </authorList>
    </citation>
    <scope>NUCLEOTIDE SEQUENCE [LARGE SCALE GENOMIC DNA]</scope>
    <source>
        <strain evidence="1 2">01/688</strain>
    </source>
</reference>
<dbReference type="NCBIfam" id="TIGR01637">
    <property type="entry name" value="phage_arpU"/>
    <property type="match status" value="1"/>
</dbReference>
<organism evidence="1 2">
    <name type="scientific">Macrococcus epidermidis</name>
    <dbReference type="NCBI Taxonomy" id="1902580"/>
    <lineage>
        <taxon>Bacteria</taxon>
        <taxon>Bacillati</taxon>
        <taxon>Bacillota</taxon>
        <taxon>Bacilli</taxon>
        <taxon>Bacillales</taxon>
        <taxon>Staphylococcaceae</taxon>
        <taxon>Macrococcus</taxon>
    </lineage>
</organism>
<sequence>MWRVLMTSLLTEMKNLDFIKTRRNVYRIFKRYNKLLNLLPLRSMPSVTQSFSFIPPSTVSGLNKIEVSADKNIKREQMLKEREVLLKRVHEAVDNLKPDEKYIIVNKYLQDERGIDFEIYTDLGIGKTKYYEVKNDAIIRLAFYLGIDEYMEDDAE</sequence>
<comment type="caution">
    <text evidence="1">The sequence shown here is derived from an EMBL/GenBank/DDBJ whole genome shotgun (WGS) entry which is preliminary data.</text>
</comment>
<evidence type="ECO:0000313" key="1">
    <source>
        <dbReference type="EMBL" id="RAK44994.1"/>
    </source>
</evidence>